<dbReference type="AlphaFoldDB" id="A0A484Q6P3"/>
<accession>A0A484Q6P3</accession>
<organism evidence="1">
    <name type="scientific">plant metagenome</name>
    <dbReference type="NCBI Taxonomy" id="1297885"/>
    <lineage>
        <taxon>unclassified sequences</taxon>
        <taxon>metagenomes</taxon>
        <taxon>organismal metagenomes</taxon>
    </lineage>
</organism>
<dbReference type="EMBL" id="CAADIE010000001">
    <property type="protein sequence ID" value="VFR32637.1"/>
    <property type="molecule type" value="Genomic_DNA"/>
</dbReference>
<reference evidence="1" key="1">
    <citation type="submission" date="2019-03" db="EMBL/GenBank/DDBJ databases">
        <authorList>
            <person name="Danneels B."/>
        </authorList>
    </citation>
    <scope>NUCLEOTIDE SEQUENCE</scope>
</reference>
<evidence type="ECO:0000313" key="1">
    <source>
        <dbReference type="EMBL" id="VFR32637.1"/>
    </source>
</evidence>
<gene>
    <name evidence="1" type="ORF">BER1_1142</name>
</gene>
<sequence length="48" mass="5354">MSTPCPPVPSLLTESWDDLAQAHIALAIQYAECRERHAAAVRAYERSQ</sequence>
<protein>
    <submittedName>
        <fullName evidence="1">Uncharacterized protein</fullName>
    </submittedName>
</protein>
<name>A0A484Q6P3_9ZZZZ</name>
<proteinExistence type="predicted"/>